<dbReference type="NCBIfam" id="TIGR00277">
    <property type="entry name" value="HDIG"/>
    <property type="match status" value="1"/>
</dbReference>
<comment type="caution">
    <text evidence="2">The sequence shown here is derived from an EMBL/GenBank/DDBJ whole genome shotgun (WGS) entry which is preliminary data.</text>
</comment>
<evidence type="ECO:0000313" key="3">
    <source>
        <dbReference type="Proteomes" id="UP001623591"/>
    </source>
</evidence>
<feature type="domain" description="HD" evidence="1">
    <location>
        <begin position="46"/>
        <end position="163"/>
    </location>
</feature>
<reference evidence="2 3" key="1">
    <citation type="submission" date="2024-11" db="EMBL/GenBank/DDBJ databases">
        <authorList>
            <person name="Heng Y.C."/>
            <person name="Lim A.C.H."/>
            <person name="Lee J.K.Y."/>
            <person name="Kittelmann S."/>
        </authorList>
    </citation>
    <scope>NUCLEOTIDE SEQUENCE [LARGE SCALE GENOMIC DNA]</scope>
    <source>
        <strain evidence="2 3">WILCCON 0185</strain>
    </source>
</reference>
<dbReference type="InterPro" id="IPR006674">
    <property type="entry name" value="HD_domain"/>
</dbReference>
<protein>
    <submittedName>
        <fullName evidence="2">HD domain-containing protein</fullName>
        <ecNumber evidence="2">3.1.-.-</ecNumber>
    </submittedName>
</protein>
<sequence length="165" mass="19343">MSIYRVKQFYWSITSKLDLEDAALIDKHLTEEEKKLFNNLSIYEQKHSARVAEDVAKLCEANDINNECLIKAALLHDIGKIYKKLNPVEKSLVVMLDNISNGKLKRFKKLKKIDVYYNHADKGYNILKNRGRYDERFLYLIKNHHNDNVIGDKELNILKICDSEN</sequence>
<dbReference type="Proteomes" id="UP001623591">
    <property type="component" value="Unassembled WGS sequence"/>
</dbReference>
<accession>A0ABW8T9R4</accession>
<organism evidence="2 3">
    <name type="scientific">Candidatus Clostridium stratigraminis</name>
    <dbReference type="NCBI Taxonomy" id="3381661"/>
    <lineage>
        <taxon>Bacteria</taxon>
        <taxon>Bacillati</taxon>
        <taxon>Bacillota</taxon>
        <taxon>Clostridia</taxon>
        <taxon>Eubacteriales</taxon>
        <taxon>Clostridiaceae</taxon>
        <taxon>Clostridium</taxon>
    </lineage>
</organism>
<dbReference type="EC" id="3.1.-.-" evidence="2"/>
<dbReference type="Gene3D" id="1.10.3210.10">
    <property type="entry name" value="Hypothetical protein af1432"/>
    <property type="match status" value="1"/>
</dbReference>
<dbReference type="EMBL" id="JBJHZZ010000016">
    <property type="protein sequence ID" value="MFL0248390.1"/>
    <property type="molecule type" value="Genomic_DNA"/>
</dbReference>
<keyword evidence="2" id="KW-0378">Hydrolase</keyword>
<name>A0ABW8T9R4_9CLOT</name>
<keyword evidence="3" id="KW-1185">Reference proteome</keyword>
<proteinExistence type="predicted"/>
<dbReference type="Pfam" id="PF01966">
    <property type="entry name" value="HD"/>
    <property type="match status" value="1"/>
</dbReference>
<dbReference type="RefSeq" id="WP_406770817.1">
    <property type="nucleotide sequence ID" value="NZ_JBJHZZ010000016.1"/>
</dbReference>
<gene>
    <name evidence="2" type="ORF">ACJDUG_15690</name>
</gene>
<evidence type="ECO:0000259" key="1">
    <source>
        <dbReference type="Pfam" id="PF01966"/>
    </source>
</evidence>
<evidence type="ECO:0000313" key="2">
    <source>
        <dbReference type="EMBL" id="MFL0248390.1"/>
    </source>
</evidence>
<dbReference type="GO" id="GO:0016787">
    <property type="term" value="F:hydrolase activity"/>
    <property type="evidence" value="ECO:0007669"/>
    <property type="project" value="UniProtKB-KW"/>
</dbReference>
<dbReference type="SUPFAM" id="SSF109604">
    <property type="entry name" value="HD-domain/PDEase-like"/>
    <property type="match status" value="1"/>
</dbReference>
<dbReference type="InterPro" id="IPR006675">
    <property type="entry name" value="HDIG_dom"/>
</dbReference>